<dbReference type="AlphaFoldDB" id="A0A1G9QX29"/>
<dbReference type="EMBL" id="FNHF01000002">
    <property type="protein sequence ID" value="SDM15421.1"/>
    <property type="molecule type" value="Genomic_DNA"/>
</dbReference>
<name>A0A1G9QX29_9BACI</name>
<gene>
    <name evidence="2" type="ORF">SAMN05216244_1705</name>
</gene>
<dbReference type="CDD" id="cd00085">
    <property type="entry name" value="HNHc"/>
    <property type="match status" value="1"/>
</dbReference>
<protein>
    <submittedName>
        <fullName evidence="2">HNH endonuclease</fullName>
    </submittedName>
</protein>
<dbReference type="GO" id="GO:0003676">
    <property type="term" value="F:nucleic acid binding"/>
    <property type="evidence" value="ECO:0007669"/>
    <property type="project" value="InterPro"/>
</dbReference>
<dbReference type="InterPro" id="IPR003615">
    <property type="entry name" value="HNH_nuc"/>
</dbReference>
<proteinExistence type="predicted"/>
<dbReference type="InterPro" id="IPR002711">
    <property type="entry name" value="HNH"/>
</dbReference>
<reference evidence="3" key="1">
    <citation type="submission" date="2016-10" db="EMBL/GenBank/DDBJ databases">
        <authorList>
            <person name="Varghese N."/>
            <person name="Submissions S."/>
        </authorList>
    </citation>
    <scope>NUCLEOTIDE SEQUENCE [LARGE SCALE GENOMIC DNA]</scope>
    <source>
        <strain evidence="3">CGMCC 1.6199</strain>
    </source>
</reference>
<dbReference type="Gene3D" id="1.10.30.50">
    <property type="match status" value="1"/>
</dbReference>
<accession>A0A1G9QX29</accession>
<keyword evidence="3" id="KW-1185">Reference proteome</keyword>
<dbReference type="RefSeq" id="WP_074598427.1">
    <property type="nucleotide sequence ID" value="NZ_FNHF01000002.1"/>
</dbReference>
<dbReference type="OrthoDB" id="2662325at2"/>
<sequence>MNPYSKADQLYTYKKPTLARRTEFTKKQRKEIDRIYGETCVVCMNPCVSYHHRKFRSQGGRNNPRNGAPLCEGCHRYVHEHPEAAEDLRQEAIKRFGPYYYFDKYDCWKQGLIDAPDNRKFETFMESEELKASKL</sequence>
<dbReference type="GO" id="GO:0004519">
    <property type="term" value="F:endonuclease activity"/>
    <property type="evidence" value="ECO:0007669"/>
    <property type="project" value="UniProtKB-KW"/>
</dbReference>
<keyword evidence="2" id="KW-0540">Nuclease</keyword>
<dbReference type="Proteomes" id="UP000182347">
    <property type="component" value="Unassembled WGS sequence"/>
</dbReference>
<keyword evidence="2" id="KW-0255">Endonuclease</keyword>
<evidence type="ECO:0000313" key="3">
    <source>
        <dbReference type="Proteomes" id="UP000182347"/>
    </source>
</evidence>
<dbReference type="Pfam" id="PF01844">
    <property type="entry name" value="HNH"/>
    <property type="match status" value="1"/>
</dbReference>
<dbReference type="STRING" id="482461.SAMN05216244_1705"/>
<organism evidence="2 3">
    <name type="scientific">Sediminibacillus halophilus</name>
    <dbReference type="NCBI Taxonomy" id="482461"/>
    <lineage>
        <taxon>Bacteria</taxon>
        <taxon>Bacillati</taxon>
        <taxon>Bacillota</taxon>
        <taxon>Bacilli</taxon>
        <taxon>Bacillales</taxon>
        <taxon>Bacillaceae</taxon>
        <taxon>Sediminibacillus</taxon>
    </lineage>
</organism>
<keyword evidence="2" id="KW-0378">Hydrolase</keyword>
<feature type="domain" description="HNH" evidence="1">
    <location>
        <begin position="40"/>
        <end position="79"/>
    </location>
</feature>
<evidence type="ECO:0000313" key="2">
    <source>
        <dbReference type="EMBL" id="SDM15421.1"/>
    </source>
</evidence>
<dbReference type="GO" id="GO:0008270">
    <property type="term" value="F:zinc ion binding"/>
    <property type="evidence" value="ECO:0007669"/>
    <property type="project" value="InterPro"/>
</dbReference>
<evidence type="ECO:0000259" key="1">
    <source>
        <dbReference type="Pfam" id="PF01844"/>
    </source>
</evidence>